<dbReference type="OrthoDB" id="9785566at2"/>
<dbReference type="RefSeq" id="WP_068669769.1">
    <property type="nucleotide sequence ID" value="NZ_LWLG01000004.1"/>
</dbReference>
<dbReference type="Pfam" id="PF02662">
    <property type="entry name" value="FlpD"/>
    <property type="match status" value="1"/>
</dbReference>
<dbReference type="AlphaFoldDB" id="A0A179D4J5"/>
<evidence type="ECO:0000256" key="2">
    <source>
        <dbReference type="ARBA" id="ARBA00023002"/>
    </source>
</evidence>
<keyword evidence="1" id="KW-0479">Metal-binding</keyword>
<organism evidence="6 7">
    <name type="scientific">Thermosulfurimonas dismutans</name>
    <dbReference type="NCBI Taxonomy" id="999894"/>
    <lineage>
        <taxon>Bacteria</taxon>
        <taxon>Pseudomonadati</taxon>
        <taxon>Thermodesulfobacteriota</taxon>
        <taxon>Thermodesulfobacteria</taxon>
        <taxon>Thermodesulfobacteriales</taxon>
        <taxon>Thermodesulfobacteriaceae</taxon>
        <taxon>Thermosulfurimonas</taxon>
    </lineage>
</organism>
<protein>
    <submittedName>
        <fullName evidence="6">Methyl-viologen-reducing hydrogenase, delta subunit</fullName>
    </submittedName>
</protein>
<reference evidence="6 7" key="1">
    <citation type="submission" date="2016-04" db="EMBL/GenBank/DDBJ databases">
        <title>Genome analysis of Thermosulfurimonas dismutans, the first thermophilic sulfur-disproportionating bacterium of the phylum Thermodesulfobacteria.</title>
        <authorList>
            <person name="Mardanov A.V."/>
            <person name="Beletsky A.V."/>
            <person name="Kadnikov V.V."/>
            <person name="Slobodkin A.I."/>
            <person name="Ravin N.V."/>
        </authorList>
    </citation>
    <scope>NUCLEOTIDE SEQUENCE [LARGE SCALE GENOMIC DNA]</scope>
    <source>
        <strain evidence="6 7">S95</strain>
    </source>
</reference>
<accession>A0A179D4J5</accession>
<keyword evidence="4" id="KW-0411">Iron-sulfur</keyword>
<evidence type="ECO:0000313" key="7">
    <source>
        <dbReference type="Proteomes" id="UP000078390"/>
    </source>
</evidence>
<evidence type="ECO:0000256" key="4">
    <source>
        <dbReference type="ARBA" id="ARBA00023014"/>
    </source>
</evidence>
<gene>
    <name evidence="6" type="ORF">TDIS_0913</name>
</gene>
<proteinExistence type="predicted"/>
<evidence type="ECO:0000259" key="5">
    <source>
        <dbReference type="Pfam" id="PF02662"/>
    </source>
</evidence>
<keyword evidence="3" id="KW-0408">Iron</keyword>
<sequence>MSLKVIGFLCEWCAAKALENLAFKRKTLPEGFYPIRVPCSGTVDLEVVRKALEKGASGVLVGGCPQGECHFREGNLRAGLRIIAYQKLLSALGLNPRKLKAVWVSASEGEKLYQEIWRFWEELKGEGSPL</sequence>
<dbReference type="Proteomes" id="UP000078390">
    <property type="component" value="Unassembled WGS sequence"/>
</dbReference>
<dbReference type="GO" id="GO:0046872">
    <property type="term" value="F:metal ion binding"/>
    <property type="evidence" value="ECO:0007669"/>
    <property type="project" value="UniProtKB-KW"/>
</dbReference>
<dbReference type="GO" id="GO:0051536">
    <property type="term" value="F:iron-sulfur cluster binding"/>
    <property type="evidence" value="ECO:0007669"/>
    <property type="project" value="UniProtKB-KW"/>
</dbReference>
<keyword evidence="2" id="KW-0560">Oxidoreductase</keyword>
<feature type="domain" description="F420-non-reducing hydrogenase iron-sulfur subunit D" evidence="5">
    <location>
        <begin position="5"/>
        <end position="124"/>
    </location>
</feature>
<evidence type="ECO:0000256" key="3">
    <source>
        <dbReference type="ARBA" id="ARBA00023004"/>
    </source>
</evidence>
<dbReference type="STRING" id="999894.TDIS_0913"/>
<comment type="caution">
    <text evidence="6">The sequence shown here is derived from an EMBL/GenBank/DDBJ whole genome shotgun (WGS) entry which is preliminary data.</text>
</comment>
<dbReference type="EMBL" id="LWLG01000004">
    <property type="protein sequence ID" value="OAQ20987.1"/>
    <property type="molecule type" value="Genomic_DNA"/>
</dbReference>
<name>A0A179D4J5_9BACT</name>
<evidence type="ECO:0000256" key="1">
    <source>
        <dbReference type="ARBA" id="ARBA00022723"/>
    </source>
</evidence>
<evidence type="ECO:0000313" key="6">
    <source>
        <dbReference type="EMBL" id="OAQ20987.1"/>
    </source>
</evidence>
<keyword evidence="7" id="KW-1185">Reference proteome</keyword>
<dbReference type="GO" id="GO:0016491">
    <property type="term" value="F:oxidoreductase activity"/>
    <property type="evidence" value="ECO:0007669"/>
    <property type="project" value="UniProtKB-KW"/>
</dbReference>
<dbReference type="InterPro" id="IPR003813">
    <property type="entry name" value="MvhD/FlpD"/>
</dbReference>